<accession>A0AAT9GPK9</accession>
<feature type="transmembrane region" description="Helical" evidence="1">
    <location>
        <begin position="7"/>
        <end position="25"/>
    </location>
</feature>
<dbReference type="KEGG" id="sjv:SJAV_07820"/>
<name>A0AAT9GPK9_9CREN</name>
<sequence>MRFEKSFLLSLVTMFSLFDVITTYIGISRGLTEENIFLSSLPGNLMFIVMTILKISVILLSYILLKKGYILPVIIVAIIMGFVVLNNLFLLI</sequence>
<keyword evidence="1" id="KW-1133">Transmembrane helix</keyword>
<dbReference type="EMBL" id="AP031322">
    <property type="protein sequence ID" value="BFH72838.1"/>
    <property type="molecule type" value="Genomic_DNA"/>
</dbReference>
<evidence type="ECO:0000313" key="2">
    <source>
        <dbReference type="EMBL" id="BFH72838.1"/>
    </source>
</evidence>
<feature type="transmembrane region" description="Helical" evidence="1">
    <location>
        <begin position="70"/>
        <end position="91"/>
    </location>
</feature>
<organism evidence="2">
    <name type="scientific">Sulfurisphaera javensis</name>
    <dbReference type="NCBI Taxonomy" id="2049879"/>
    <lineage>
        <taxon>Archaea</taxon>
        <taxon>Thermoproteota</taxon>
        <taxon>Thermoprotei</taxon>
        <taxon>Sulfolobales</taxon>
        <taxon>Sulfolobaceae</taxon>
        <taxon>Sulfurisphaera</taxon>
    </lineage>
</organism>
<reference evidence="2" key="1">
    <citation type="submission" date="2024-03" db="EMBL/GenBank/DDBJ databases">
        <title>Complete genome sequence of Sulfurisphaera javensis strain KD-1.</title>
        <authorList>
            <person name="Sakai H."/>
            <person name="Nur N."/>
            <person name="Suwanto A."/>
            <person name="Kurosawa N."/>
        </authorList>
    </citation>
    <scope>NUCLEOTIDE SEQUENCE</scope>
    <source>
        <strain evidence="2">KD-1</strain>
    </source>
</reference>
<keyword evidence="1" id="KW-0472">Membrane</keyword>
<keyword evidence="1" id="KW-0812">Transmembrane</keyword>
<dbReference type="RefSeq" id="WP_369611034.1">
    <property type="nucleotide sequence ID" value="NZ_AP031322.1"/>
</dbReference>
<proteinExistence type="predicted"/>
<protein>
    <submittedName>
        <fullName evidence="2">DUF5658 family protein</fullName>
    </submittedName>
</protein>
<dbReference type="AlphaFoldDB" id="A0AAT9GPK9"/>
<gene>
    <name evidence="2" type="ORF">SJAV_07820</name>
</gene>
<dbReference type="GeneID" id="92353714"/>
<evidence type="ECO:0000256" key="1">
    <source>
        <dbReference type="SAM" id="Phobius"/>
    </source>
</evidence>
<feature type="transmembrane region" description="Helical" evidence="1">
    <location>
        <begin position="45"/>
        <end position="65"/>
    </location>
</feature>